<keyword evidence="4 10" id="KW-0812">Transmembrane</keyword>
<dbReference type="InterPro" id="IPR011527">
    <property type="entry name" value="ABC1_TM_dom"/>
</dbReference>
<gene>
    <name evidence="13" type="ORF">SAMN05660686_03125</name>
</gene>
<feature type="transmembrane region" description="Helical" evidence="10">
    <location>
        <begin position="259"/>
        <end position="282"/>
    </location>
</feature>
<name>A0A8G2BJV8_9PROT</name>
<proteinExistence type="inferred from homology"/>
<dbReference type="Pfam" id="PF00005">
    <property type="entry name" value="ABC_tran"/>
    <property type="match status" value="1"/>
</dbReference>
<dbReference type="SUPFAM" id="SSF52540">
    <property type="entry name" value="P-loop containing nucleoside triphosphate hydrolases"/>
    <property type="match status" value="1"/>
</dbReference>
<dbReference type="PROSITE" id="PS50929">
    <property type="entry name" value="ABC_TM1F"/>
    <property type="match status" value="1"/>
</dbReference>
<feature type="transmembrane region" description="Helical" evidence="10">
    <location>
        <begin position="148"/>
        <end position="169"/>
    </location>
</feature>
<evidence type="ECO:0000256" key="4">
    <source>
        <dbReference type="ARBA" id="ARBA00022692"/>
    </source>
</evidence>
<dbReference type="InterPro" id="IPR036640">
    <property type="entry name" value="ABC1_TM_sf"/>
</dbReference>
<keyword evidence="8 10" id="KW-1133">Transmembrane helix</keyword>
<evidence type="ECO:0000259" key="12">
    <source>
        <dbReference type="PROSITE" id="PS50929"/>
    </source>
</evidence>
<evidence type="ECO:0000256" key="5">
    <source>
        <dbReference type="ARBA" id="ARBA00022737"/>
    </source>
</evidence>
<dbReference type="AlphaFoldDB" id="A0A8G2BJV8"/>
<dbReference type="PANTHER" id="PTHR43394:SF11">
    <property type="entry name" value="ATP-BINDING CASSETTE TRANSPORTER"/>
    <property type="match status" value="1"/>
</dbReference>
<dbReference type="InterPro" id="IPR027417">
    <property type="entry name" value="P-loop_NTPase"/>
</dbReference>
<dbReference type="GO" id="GO:0015421">
    <property type="term" value="F:ABC-type oligopeptide transporter activity"/>
    <property type="evidence" value="ECO:0007669"/>
    <property type="project" value="TreeGrafter"/>
</dbReference>
<evidence type="ECO:0000256" key="2">
    <source>
        <dbReference type="ARBA" id="ARBA00007577"/>
    </source>
</evidence>
<dbReference type="GO" id="GO:0005524">
    <property type="term" value="F:ATP binding"/>
    <property type="evidence" value="ECO:0007669"/>
    <property type="project" value="UniProtKB-KW"/>
</dbReference>
<keyword evidence="9 10" id="KW-0472">Membrane</keyword>
<dbReference type="Pfam" id="PF00664">
    <property type="entry name" value="ABC_membrane"/>
    <property type="match status" value="1"/>
</dbReference>
<feature type="transmembrane region" description="Helical" evidence="10">
    <location>
        <begin position="73"/>
        <end position="94"/>
    </location>
</feature>
<evidence type="ECO:0000256" key="9">
    <source>
        <dbReference type="ARBA" id="ARBA00023136"/>
    </source>
</evidence>
<evidence type="ECO:0000256" key="6">
    <source>
        <dbReference type="ARBA" id="ARBA00022741"/>
    </source>
</evidence>
<dbReference type="Gene3D" id="3.40.50.300">
    <property type="entry name" value="P-loop containing nucleotide triphosphate hydrolases"/>
    <property type="match status" value="1"/>
</dbReference>
<evidence type="ECO:0000313" key="13">
    <source>
        <dbReference type="EMBL" id="SDG03269.1"/>
    </source>
</evidence>
<dbReference type="Gene3D" id="1.20.1560.10">
    <property type="entry name" value="ABC transporter type 1, transmembrane domain"/>
    <property type="match status" value="1"/>
</dbReference>
<dbReference type="EMBL" id="FNBW01000009">
    <property type="protein sequence ID" value="SDG03269.1"/>
    <property type="molecule type" value="Genomic_DNA"/>
</dbReference>
<dbReference type="InterPro" id="IPR003593">
    <property type="entry name" value="AAA+_ATPase"/>
</dbReference>
<accession>A0A8G2BJV8</accession>
<evidence type="ECO:0000259" key="11">
    <source>
        <dbReference type="PROSITE" id="PS50893"/>
    </source>
</evidence>
<feature type="domain" description="ABC transmembrane type-1" evidence="12">
    <location>
        <begin position="38"/>
        <end position="320"/>
    </location>
</feature>
<dbReference type="OrthoDB" id="5288404at2"/>
<dbReference type="InterPro" id="IPR003439">
    <property type="entry name" value="ABC_transporter-like_ATP-bd"/>
</dbReference>
<dbReference type="CDD" id="cd18552">
    <property type="entry name" value="ABC_6TM_MsbA_like"/>
    <property type="match status" value="1"/>
</dbReference>
<dbReference type="SMART" id="SM00382">
    <property type="entry name" value="AAA"/>
    <property type="match status" value="1"/>
</dbReference>
<keyword evidence="7 13" id="KW-0067">ATP-binding</keyword>
<feature type="transmembrane region" description="Helical" evidence="10">
    <location>
        <begin position="34"/>
        <end position="58"/>
    </location>
</feature>
<dbReference type="SUPFAM" id="SSF90123">
    <property type="entry name" value="ABC transporter transmembrane region"/>
    <property type="match status" value="1"/>
</dbReference>
<feature type="domain" description="ABC transporter" evidence="11">
    <location>
        <begin position="354"/>
        <end position="588"/>
    </location>
</feature>
<evidence type="ECO:0000256" key="10">
    <source>
        <dbReference type="SAM" id="Phobius"/>
    </source>
</evidence>
<dbReference type="RefSeq" id="WP_093151824.1">
    <property type="nucleotide sequence ID" value="NZ_FNBW01000009.1"/>
</dbReference>
<dbReference type="Proteomes" id="UP000198615">
    <property type="component" value="Unassembled WGS sequence"/>
</dbReference>
<dbReference type="PROSITE" id="PS00211">
    <property type="entry name" value="ABC_TRANSPORTER_1"/>
    <property type="match status" value="1"/>
</dbReference>
<dbReference type="GO" id="GO:0005886">
    <property type="term" value="C:plasma membrane"/>
    <property type="evidence" value="ECO:0007669"/>
    <property type="project" value="UniProtKB-SubCell"/>
</dbReference>
<comment type="caution">
    <text evidence="13">The sequence shown here is derived from an EMBL/GenBank/DDBJ whole genome shotgun (WGS) entry which is preliminary data.</text>
</comment>
<feature type="transmembrane region" description="Helical" evidence="10">
    <location>
        <begin position="175"/>
        <end position="192"/>
    </location>
</feature>
<dbReference type="FunFam" id="3.40.50.300:FF:000287">
    <property type="entry name" value="Multidrug ABC transporter ATP-binding protein"/>
    <property type="match status" value="1"/>
</dbReference>
<reference evidence="13 14" key="1">
    <citation type="submission" date="2016-10" db="EMBL/GenBank/DDBJ databases">
        <authorList>
            <person name="Varghese N."/>
            <person name="Submissions S."/>
        </authorList>
    </citation>
    <scope>NUCLEOTIDE SEQUENCE [LARGE SCALE GENOMIC DNA]</scope>
    <source>
        <strain evidence="13 14">DSM 18839</strain>
    </source>
</reference>
<organism evidence="13 14">
    <name type="scientific">Thalassobaculum litoreum DSM 18839</name>
    <dbReference type="NCBI Taxonomy" id="1123362"/>
    <lineage>
        <taxon>Bacteria</taxon>
        <taxon>Pseudomonadati</taxon>
        <taxon>Pseudomonadota</taxon>
        <taxon>Alphaproteobacteria</taxon>
        <taxon>Rhodospirillales</taxon>
        <taxon>Thalassobaculaceae</taxon>
        <taxon>Thalassobaculum</taxon>
    </lineage>
</organism>
<comment type="similarity">
    <text evidence="2">Belongs to the ABC transporter superfamily. ABCB family. Multidrug resistance exporter (TC 3.A.1.201) subfamily.</text>
</comment>
<evidence type="ECO:0000313" key="14">
    <source>
        <dbReference type="Proteomes" id="UP000198615"/>
    </source>
</evidence>
<sequence length="597" mass="64051">MAEAKPEKTRIPLNDARTGPLLRRLWDAFVRPHAGWLAVASIAMAIVAATTAATAWLMDPVVDKVFVEQDRSMLWLVGSAVIVTFALKSAASYFQDSLLARVGQRIVADVQLRLFGHLLDQDVALFQSRATGGLISHFTFDVQALRQAVSNAIVGLVRDGLSVIFLVGVMLYQDWLLSLIALLVAPLTVLPIQKLGKRMRRVSGDAQARMGELTTLLSQAFQGIRVIKAYAMERAETKRIGEIVEEIYRLTYRQGRVRAAVQPIVDAFGGIAVAAVIVYGGYRVIEGATTPGAFFSFIAAVLMAYQPLRGLGKVSTTLQEGLAAAERLFVLLDRKSAIAEAPDAKALARAPAEVALKDVRFRYADGTEALAGISLVAPAGKVTALVGPSGAGKSTVLNLIPRFFDVEAGSVTIGGTDVRALTLASLRDAVALVSQEIVLFDDTVAENIRFGRPDATDDQLRAAAEAAAAHEFISALPDGYDTRVGEHGTKLSGGQRQRIAIARAILKDAPILLLDEATSALDTESERQIQAALARLMKGRTTLVIAHRLSTVQGADVIHAFEAGRVVESGDHHALVERGGTYARLHALQFREPQSAA</sequence>
<protein>
    <submittedName>
        <fullName evidence="13">ATP-binding cassette, subfamily B, MsbA</fullName>
    </submittedName>
</protein>
<dbReference type="GO" id="GO:0090374">
    <property type="term" value="P:oligopeptide export from mitochondrion"/>
    <property type="evidence" value="ECO:0007669"/>
    <property type="project" value="TreeGrafter"/>
</dbReference>
<evidence type="ECO:0000256" key="3">
    <source>
        <dbReference type="ARBA" id="ARBA00022448"/>
    </source>
</evidence>
<keyword evidence="5" id="KW-0677">Repeat</keyword>
<keyword evidence="14" id="KW-1185">Reference proteome</keyword>
<dbReference type="PANTHER" id="PTHR43394">
    <property type="entry name" value="ATP-DEPENDENT PERMEASE MDL1, MITOCHONDRIAL"/>
    <property type="match status" value="1"/>
</dbReference>
<dbReference type="InterPro" id="IPR017871">
    <property type="entry name" value="ABC_transporter-like_CS"/>
</dbReference>
<keyword evidence="6" id="KW-0547">Nucleotide-binding</keyword>
<comment type="subcellular location">
    <subcellularLocation>
        <location evidence="1">Cell membrane</location>
        <topology evidence="1">Multi-pass membrane protein</topology>
    </subcellularLocation>
</comment>
<keyword evidence="3" id="KW-0813">Transport</keyword>
<evidence type="ECO:0000256" key="7">
    <source>
        <dbReference type="ARBA" id="ARBA00022840"/>
    </source>
</evidence>
<dbReference type="InterPro" id="IPR039421">
    <property type="entry name" value="Type_1_exporter"/>
</dbReference>
<dbReference type="GO" id="GO:0016887">
    <property type="term" value="F:ATP hydrolysis activity"/>
    <property type="evidence" value="ECO:0007669"/>
    <property type="project" value="InterPro"/>
</dbReference>
<dbReference type="PROSITE" id="PS50893">
    <property type="entry name" value="ABC_TRANSPORTER_2"/>
    <property type="match status" value="1"/>
</dbReference>
<evidence type="ECO:0000256" key="1">
    <source>
        <dbReference type="ARBA" id="ARBA00004651"/>
    </source>
</evidence>
<evidence type="ECO:0000256" key="8">
    <source>
        <dbReference type="ARBA" id="ARBA00022989"/>
    </source>
</evidence>